<evidence type="ECO:0000256" key="4">
    <source>
        <dbReference type="ARBA" id="ARBA00022989"/>
    </source>
</evidence>
<feature type="transmembrane region" description="Helical" evidence="6">
    <location>
        <begin position="139"/>
        <end position="156"/>
    </location>
</feature>
<evidence type="ECO:0000256" key="5">
    <source>
        <dbReference type="ARBA" id="ARBA00023136"/>
    </source>
</evidence>
<dbReference type="InterPro" id="IPR018076">
    <property type="entry name" value="T2SS_GspF_dom"/>
</dbReference>
<comment type="caution">
    <text evidence="8">The sequence shown here is derived from an EMBL/GenBank/DDBJ whole genome shotgun (WGS) entry which is preliminary data.</text>
</comment>
<proteinExistence type="predicted"/>
<dbReference type="AlphaFoldDB" id="A0A849HFU2"/>
<feature type="domain" description="Type II secretion system protein GspF" evidence="7">
    <location>
        <begin position="180"/>
        <end position="305"/>
    </location>
</feature>
<name>A0A849HFU2_9MICO</name>
<evidence type="ECO:0000256" key="2">
    <source>
        <dbReference type="ARBA" id="ARBA00022475"/>
    </source>
</evidence>
<dbReference type="GO" id="GO:0005886">
    <property type="term" value="C:plasma membrane"/>
    <property type="evidence" value="ECO:0007669"/>
    <property type="project" value="UniProtKB-SubCell"/>
</dbReference>
<feature type="transmembrane region" description="Helical" evidence="6">
    <location>
        <begin position="12"/>
        <end position="33"/>
    </location>
</feature>
<sequence>MSLPTSLPLSPAGALLGLALALGILLVWAGLPFNRKATLEDRLLPYLRDAPRPSRLLATRQVGGSGALATLARPLVRELGGRLERVLGGAATVRRRQLRAGQAPDVDRFRAEQVLWGAAGLAIGLVLGGLMWLSKGGSVVPAVIVALCGGGAGVVARDQWLTRAAKRREERMLAEFPTIAELLALAVGAGEGAVGALERVSRLSRGELSNELSRCLADARAGANLPTALQGLADRTGLASLARFVDGMIVAVERGTPLADVLRAQAQDVREDGRRAVMEAGGKKEIAMMLPVVFLVLPVTILFAVFPGFSFLRFSM</sequence>
<feature type="transmembrane region" description="Helical" evidence="6">
    <location>
        <begin position="286"/>
        <end position="312"/>
    </location>
</feature>
<evidence type="ECO:0000256" key="6">
    <source>
        <dbReference type="SAM" id="Phobius"/>
    </source>
</evidence>
<feature type="transmembrane region" description="Helical" evidence="6">
    <location>
        <begin position="114"/>
        <end position="133"/>
    </location>
</feature>
<reference evidence="8 9" key="1">
    <citation type="submission" date="2020-04" db="EMBL/GenBank/DDBJ databases">
        <title>Knoellia sp. isolate from air conditioner.</title>
        <authorList>
            <person name="Chea S."/>
            <person name="Kim D.-U."/>
        </authorList>
    </citation>
    <scope>NUCLEOTIDE SEQUENCE [LARGE SCALE GENOMIC DNA]</scope>
    <source>
        <strain evidence="8 9">DB2414S</strain>
    </source>
</reference>
<dbReference type="PANTHER" id="PTHR35007">
    <property type="entry name" value="INTEGRAL MEMBRANE PROTEIN-RELATED"/>
    <property type="match status" value="1"/>
</dbReference>
<keyword evidence="4 6" id="KW-1133">Transmembrane helix</keyword>
<keyword evidence="9" id="KW-1185">Reference proteome</keyword>
<evidence type="ECO:0000256" key="3">
    <source>
        <dbReference type="ARBA" id="ARBA00022692"/>
    </source>
</evidence>
<evidence type="ECO:0000313" key="9">
    <source>
        <dbReference type="Proteomes" id="UP000588586"/>
    </source>
</evidence>
<comment type="subcellular location">
    <subcellularLocation>
        <location evidence="1">Cell membrane</location>
        <topology evidence="1">Multi-pass membrane protein</topology>
    </subcellularLocation>
</comment>
<organism evidence="8 9">
    <name type="scientific">Knoellia koreensis</name>
    <dbReference type="NCBI Taxonomy" id="2730921"/>
    <lineage>
        <taxon>Bacteria</taxon>
        <taxon>Bacillati</taxon>
        <taxon>Actinomycetota</taxon>
        <taxon>Actinomycetes</taxon>
        <taxon>Micrococcales</taxon>
        <taxon>Intrasporangiaceae</taxon>
        <taxon>Knoellia</taxon>
    </lineage>
</organism>
<accession>A0A849HFU2</accession>
<gene>
    <name evidence="8" type="ORF">HJG52_09750</name>
</gene>
<dbReference type="Pfam" id="PF00482">
    <property type="entry name" value="T2SSF"/>
    <property type="match status" value="1"/>
</dbReference>
<dbReference type="Proteomes" id="UP000588586">
    <property type="component" value="Unassembled WGS sequence"/>
</dbReference>
<keyword evidence="5 6" id="KW-0472">Membrane</keyword>
<keyword evidence="2" id="KW-1003">Cell membrane</keyword>
<dbReference type="PANTHER" id="PTHR35007:SF2">
    <property type="entry name" value="PILUS ASSEMBLE PROTEIN"/>
    <property type="match status" value="1"/>
</dbReference>
<protein>
    <submittedName>
        <fullName evidence="8">Type II secretion system F family protein</fullName>
    </submittedName>
</protein>
<dbReference type="RefSeq" id="WP_171243404.1">
    <property type="nucleotide sequence ID" value="NZ_JABEPQ010000002.1"/>
</dbReference>
<evidence type="ECO:0000313" key="8">
    <source>
        <dbReference type="EMBL" id="NNM46288.1"/>
    </source>
</evidence>
<keyword evidence="3 6" id="KW-0812">Transmembrane</keyword>
<evidence type="ECO:0000259" key="7">
    <source>
        <dbReference type="Pfam" id="PF00482"/>
    </source>
</evidence>
<evidence type="ECO:0000256" key="1">
    <source>
        <dbReference type="ARBA" id="ARBA00004651"/>
    </source>
</evidence>
<dbReference type="EMBL" id="JABEPQ010000002">
    <property type="protein sequence ID" value="NNM46288.1"/>
    <property type="molecule type" value="Genomic_DNA"/>
</dbReference>